<evidence type="ECO:0000313" key="2">
    <source>
        <dbReference type="Proteomes" id="UP001165653"/>
    </source>
</evidence>
<protein>
    <submittedName>
        <fullName evidence="1">Uncharacterized protein</fullName>
    </submittedName>
</protein>
<sequence length="201" mass="22206">MSYSRIFNFAVVPALFVACASSCSKPEDPDVKAKREFREALVVAVTNASRIEVVEHSHVNDFLEIYSPGEDGIYSSDEVPTVEYARVPLNGEQRDELSKTLRAMDASEPLVISFCAAAPRHSIEFHSDNGVSSRLAVCFGCSKLEWSERDLEGDPISWVNGLEAFVGGLGMKPKADWEGRLKNSGRLEAFEASSGWRRITE</sequence>
<keyword evidence="2" id="KW-1185">Reference proteome</keyword>
<dbReference type="Proteomes" id="UP001165653">
    <property type="component" value="Unassembled WGS sequence"/>
</dbReference>
<dbReference type="RefSeq" id="WP_264516663.1">
    <property type="nucleotide sequence ID" value="NZ_JAPDDR010000024.1"/>
</dbReference>
<name>A0ABT3GB29_9BACT</name>
<evidence type="ECO:0000313" key="1">
    <source>
        <dbReference type="EMBL" id="MCW1917043.1"/>
    </source>
</evidence>
<organism evidence="1 2">
    <name type="scientific">Luteolibacter rhizosphaerae</name>
    <dbReference type="NCBI Taxonomy" id="2989719"/>
    <lineage>
        <taxon>Bacteria</taxon>
        <taxon>Pseudomonadati</taxon>
        <taxon>Verrucomicrobiota</taxon>
        <taxon>Verrucomicrobiia</taxon>
        <taxon>Verrucomicrobiales</taxon>
        <taxon>Verrucomicrobiaceae</taxon>
        <taxon>Luteolibacter</taxon>
    </lineage>
</organism>
<accession>A0ABT3GB29</accession>
<gene>
    <name evidence="1" type="ORF">OJ996_25865</name>
</gene>
<dbReference type="PROSITE" id="PS51257">
    <property type="entry name" value="PROKAR_LIPOPROTEIN"/>
    <property type="match status" value="1"/>
</dbReference>
<comment type="caution">
    <text evidence="1">The sequence shown here is derived from an EMBL/GenBank/DDBJ whole genome shotgun (WGS) entry which is preliminary data.</text>
</comment>
<proteinExistence type="predicted"/>
<dbReference type="EMBL" id="JAPDDR010000024">
    <property type="protein sequence ID" value="MCW1917043.1"/>
    <property type="molecule type" value="Genomic_DNA"/>
</dbReference>
<reference evidence="1" key="1">
    <citation type="submission" date="2022-10" db="EMBL/GenBank/DDBJ databases">
        <title>Luteolibacter sp. GHJ8, whole genome shotgun sequencing project.</title>
        <authorList>
            <person name="Zhao G."/>
            <person name="Shen L."/>
        </authorList>
    </citation>
    <scope>NUCLEOTIDE SEQUENCE</scope>
    <source>
        <strain evidence="1">GHJ8</strain>
    </source>
</reference>